<accession>G0AP95</accession>
<dbReference type="InterPro" id="IPR008421">
    <property type="entry name" value="Borrelia_lipoprotein_PFam54/60"/>
</dbReference>
<sequence length="59" mass="6849">MKITSETLNQLLLDYQNDKNLMKTDVTKLESYASTLLNQIEEKAKEVKESEKFIKSIVL</sequence>
<proteinExistence type="predicted"/>
<reference key="1">
    <citation type="submission" date="2011-06" db="EMBL/GenBank/DDBJ databases">
        <authorList>
            <person name="Mongodin E.F."/>
            <person name="Casjens S.R."/>
            <person name="Fraser-Liggett C.M."/>
            <person name="Qiu W.-G."/>
            <person name="Dunn J.J."/>
            <person name="Luft B.J."/>
            <person name="Schutzer S.E."/>
        </authorList>
    </citation>
    <scope>NUCLEOTIDE SEQUENCE</scope>
    <source>
        <strain>DN127</strain>
    </source>
</reference>
<dbReference type="Proteomes" id="UP000001634">
    <property type="component" value="Plasmid lp28-7"/>
</dbReference>
<dbReference type="KEGG" id="bbs:BbiDN127_AA0008"/>
<protein>
    <submittedName>
        <fullName evidence="1">Lipoprotein, borrelia PFam60 protein, truncated</fullName>
    </submittedName>
</protein>
<keyword evidence="1" id="KW-0614">Plasmid</keyword>
<dbReference type="EMBL" id="CP002760">
    <property type="protein sequence ID" value="AEL19521.1"/>
    <property type="molecule type" value="Genomic_DNA"/>
</dbReference>
<dbReference type="AlphaFoldDB" id="G0AP95"/>
<keyword evidence="2" id="KW-1185">Reference proteome</keyword>
<evidence type="ECO:0000313" key="2">
    <source>
        <dbReference type="Proteomes" id="UP000001634"/>
    </source>
</evidence>
<keyword evidence="1" id="KW-0449">Lipoprotein</keyword>
<dbReference type="Gene3D" id="1.10.3160.10">
    <property type="entry name" value="Bbcrasp-1"/>
    <property type="match status" value="1"/>
</dbReference>
<reference evidence="1 2" key="2">
    <citation type="journal article" date="2012" name="J. Bacteriol.">
        <title>Whole-Genome Sequences of Borrelia bissettii, Borrelia valaisiana, and Borrelia spielmanii.</title>
        <authorList>
            <person name="Schutzer S.E."/>
            <person name="Fraser-Liggett C.M."/>
            <person name="Qiu W.G."/>
            <person name="Kraiczy P."/>
            <person name="Mongodin E.F."/>
            <person name="Dunn J.J."/>
            <person name="Luft B.J."/>
            <person name="Casjens S.R."/>
        </authorList>
    </citation>
    <scope>NUCLEOTIDE SEQUENCE [LARGE SCALE GENOMIC DNA]</scope>
    <source>
        <strain evidence="1 2">DN127</strain>
    </source>
</reference>
<gene>
    <name evidence="1" type="ordered locus">BbiDN127_AA0008</name>
</gene>
<evidence type="ECO:0000313" key="1">
    <source>
        <dbReference type="EMBL" id="AEL19521.1"/>
    </source>
</evidence>
<organism evidence="1 2">
    <name type="scientific">Borrelia bissettiae (strain DSM 17990 / CIP 109136 / DN127)</name>
    <name type="common">Borreliella bissettiae</name>
    <dbReference type="NCBI Taxonomy" id="521010"/>
    <lineage>
        <taxon>Bacteria</taxon>
        <taxon>Pseudomonadati</taxon>
        <taxon>Spirochaetota</taxon>
        <taxon>Spirochaetia</taxon>
        <taxon>Spirochaetales</taxon>
        <taxon>Borreliaceae</taxon>
        <taxon>Borreliella</taxon>
    </lineage>
</organism>
<name>G0AP95_BORBD</name>
<dbReference type="HOGENOM" id="CLU_210138_0_0_12"/>
<dbReference type="Pfam" id="PF05714">
    <property type="entry name" value="PFam54_60"/>
    <property type="match status" value="1"/>
</dbReference>
<geneLocation type="plasmid" evidence="1 2">
    <name>lp28-7</name>
</geneLocation>